<evidence type="ECO:0000313" key="2">
    <source>
        <dbReference type="Proteomes" id="UP000769528"/>
    </source>
</evidence>
<protein>
    <submittedName>
        <fullName evidence="1">Uncharacterized protein</fullName>
    </submittedName>
</protein>
<name>A0A9P8PLL7_9ASCO</name>
<dbReference type="Proteomes" id="UP000769528">
    <property type="component" value="Unassembled WGS sequence"/>
</dbReference>
<accession>A0A9P8PLL7</accession>
<reference evidence="1" key="2">
    <citation type="submission" date="2021-01" db="EMBL/GenBank/DDBJ databases">
        <authorList>
            <person name="Schikora-Tamarit M.A."/>
        </authorList>
    </citation>
    <scope>NUCLEOTIDE SEQUENCE</scope>
    <source>
        <strain evidence="1">CBS6341</strain>
    </source>
</reference>
<comment type="caution">
    <text evidence="1">The sequence shown here is derived from an EMBL/GenBank/DDBJ whole genome shotgun (WGS) entry which is preliminary data.</text>
</comment>
<dbReference type="AlphaFoldDB" id="A0A9P8PLL7"/>
<gene>
    <name evidence="1" type="ORF">WICMUC_003260</name>
</gene>
<evidence type="ECO:0000313" key="1">
    <source>
        <dbReference type="EMBL" id="KAH3674423.1"/>
    </source>
</evidence>
<keyword evidence="2" id="KW-1185">Reference proteome</keyword>
<sequence length="99" mass="10769">MAKPWNSITEPVPPAVPITPITCKIKSFEVIPGDKSPSMKILMFLDLAWIMVWVAKTCSTSEVPIPKANEPNAPWVEVCESPQTTVVPGRVKPCSGPII</sequence>
<organism evidence="1 2">
    <name type="scientific">Wickerhamomyces mucosus</name>
    <dbReference type="NCBI Taxonomy" id="1378264"/>
    <lineage>
        <taxon>Eukaryota</taxon>
        <taxon>Fungi</taxon>
        <taxon>Dikarya</taxon>
        <taxon>Ascomycota</taxon>
        <taxon>Saccharomycotina</taxon>
        <taxon>Saccharomycetes</taxon>
        <taxon>Phaffomycetales</taxon>
        <taxon>Wickerhamomycetaceae</taxon>
        <taxon>Wickerhamomyces</taxon>
    </lineage>
</organism>
<dbReference type="EMBL" id="JAEUBF010000853">
    <property type="protein sequence ID" value="KAH3674423.1"/>
    <property type="molecule type" value="Genomic_DNA"/>
</dbReference>
<proteinExistence type="predicted"/>
<reference evidence="1" key="1">
    <citation type="journal article" date="2021" name="Open Biol.">
        <title>Shared evolutionary footprints suggest mitochondrial oxidative damage underlies multiple complex I losses in fungi.</title>
        <authorList>
            <person name="Schikora-Tamarit M.A."/>
            <person name="Marcet-Houben M."/>
            <person name="Nosek J."/>
            <person name="Gabaldon T."/>
        </authorList>
    </citation>
    <scope>NUCLEOTIDE SEQUENCE</scope>
    <source>
        <strain evidence="1">CBS6341</strain>
    </source>
</reference>